<keyword evidence="1" id="KW-0812">Transmembrane</keyword>
<keyword evidence="1" id="KW-1133">Transmembrane helix</keyword>
<accession>A0A0F7L5T0</accession>
<keyword evidence="1" id="KW-0472">Membrane</keyword>
<organism evidence="2">
    <name type="scientific">uncultured marine virus</name>
    <dbReference type="NCBI Taxonomy" id="186617"/>
    <lineage>
        <taxon>Viruses</taxon>
        <taxon>environmental samples</taxon>
    </lineage>
</organism>
<feature type="transmembrane region" description="Helical" evidence="1">
    <location>
        <begin position="76"/>
        <end position="98"/>
    </location>
</feature>
<evidence type="ECO:0000256" key="1">
    <source>
        <dbReference type="SAM" id="Phobius"/>
    </source>
</evidence>
<dbReference type="EMBL" id="KR029582">
    <property type="protein sequence ID" value="AKH46376.1"/>
    <property type="molecule type" value="Genomic_DNA"/>
</dbReference>
<protein>
    <submittedName>
        <fullName evidence="2">Uncharacterized protein</fullName>
    </submittedName>
</protein>
<reference evidence="2" key="2">
    <citation type="submission" date="2015-03" db="EMBL/GenBank/DDBJ databases">
        <authorList>
            <person name="Chow C.-E.T."/>
            <person name="Winget D.M."/>
            <person name="White R.A.III."/>
            <person name="Hallam S.J."/>
            <person name="Suttle C.A."/>
        </authorList>
    </citation>
    <scope>NUCLEOTIDE SEQUENCE</scope>
    <source>
        <strain evidence="2">Anoxic3_7</strain>
    </source>
</reference>
<reference evidence="2" key="1">
    <citation type="journal article" date="2015" name="Front. Microbiol.">
        <title>Combining genomic sequencing methods to explore viral diversity and reveal potential virus-host interactions.</title>
        <authorList>
            <person name="Chow C.E."/>
            <person name="Winget D.M."/>
            <person name="White R.A.III."/>
            <person name="Hallam S.J."/>
            <person name="Suttle C.A."/>
        </authorList>
    </citation>
    <scope>NUCLEOTIDE SEQUENCE</scope>
    <source>
        <strain evidence="2">Anoxic3_7</strain>
    </source>
</reference>
<evidence type="ECO:0000313" key="2">
    <source>
        <dbReference type="EMBL" id="AKH46376.1"/>
    </source>
</evidence>
<feature type="transmembrane region" description="Helical" evidence="1">
    <location>
        <begin position="21"/>
        <end position="40"/>
    </location>
</feature>
<sequence length="135" mass="14628">MKTPENFSAALTTNLALLTDSYFAVPFAVVLVCNLISPVWTTEPLLVTVSVQKLVSLTVPSKLVPTSLTELFTFKVFVGLTWACLSSWSAICVSVFNLKSLVNDLGSASTIGQRIPVNLKKVVAVPFVKITLIRQ</sequence>
<proteinExistence type="predicted"/>
<name>A0A0F7L5T0_9VIRU</name>